<dbReference type="Proteomes" id="UP000722750">
    <property type="component" value="Unassembled WGS sequence"/>
</dbReference>
<protein>
    <recommendedName>
        <fullName evidence="3">GxxExxY protein</fullName>
    </recommendedName>
</protein>
<dbReference type="Pfam" id="PF13366">
    <property type="entry name" value="PDDEXK_3"/>
    <property type="match status" value="1"/>
</dbReference>
<accession>A0A941W100</accession>
<comment type="caution">
    <text evidence="1">The sequence shown here is derived from an EMBL/GenBank/DDBJ whole genome shotgun (WGS) entry which is preliminary data.</text>
</comment>
<gene>
    <name evidence="1" type="ORF">MAG551_00742</name>
</gene>
<organism evidence="1 2">
    <name type="scientific">Candidatus Scalindua arabica</name>
    <dbReference type="NCBI Taxonomy" id="1127984"/>
    <lineage>
        <taxon>Bacteria</taxon>
        <taxon>Pseudomonadati</taxon>
        <taxon>Planctomycetota</taxon>
        <taxon>Candidatus Brocadiia</taxon>
        <taxon>Candidatus Brocadiales</taxon>
        <taxon>Candidatus Scalinduaceae</taxon>
        <taxon>Candidatus Scalindua</taxon>
    </lineage>
</organism>
<dbReference type="NCBIfam" id="TIGR04256">
    <property type="entry name" value="GxxExxY"/>
    <property type="match status" value="1"/>
</dbReference>
<dbReference type="InterPro" id="IPR026350">
    <property type="entry name" value="GxxExxY"/>
</dbReference>
<sequence length="77" mass="9073">MELEHEELTEKIIAAAINVHKSLGPGFLESVYEKALSIEFEACNIPYQKQWEIPITYKNQEIGKHRLDMFVFNRFVF</sequence>
<dbReference type="EMBL" id="JAANXD010000033">
    <property type="protein sequence ID" value="MBS1257697.1"/>
    <property type="molecule type" value="Genomic_DNA"/>
</dbReference>
<reference evidence="1" key="1">
    <citation type="journal article" date="2021" name="ISME J.">
        <title>Fine-scale metabolic discontinuity in a stratified prokaryote microbiome of a Red Sea deep halocline.</title>
        <authorList>
            <person name="Michoud G."/>
            <person name="Ngugi D.K."/>
            <person name="Barozzi A."/>
            <person name="Merlino G."/>
            <person name="Calleja M.L."/>
            <person name="Delgado-Huertas A."/>
            <person name="Moran X.A.G."/>
            <person name="Daffonchio D."/>
        </authorList>
    </citation>
    <scope>NUCLEOTIDE SEQUENCE</scope>
    <source>
        <strain evidence="1">SuakinDeep_MAG55_1</strain>
    </source>
</reference>
<evidence type="ECO:0000313" key="2">
    <source>
        <dbReference type="Proteomes" id="UP000722750"/>
    </source>
</evidence>
<evidence type="ECO:0008006" key="3">
    <source>
        <dbReference type="Google" id="ProtNLM"/>
    </source>
</evidence>
<name>A0A941W100_9BACT</name>
<proteinExistence type="predicted"/>
<evidence type="ECO:0000313" key="1">
    <source>
        <dbReference type="EMBL" id="MBS1257697.1"/>
    </source>
</evidence>
<dbReference type="AlphaFoldDB" id="A0A941W100"/>